<dbReference type="Pfam" id="PF02698">
    <property type="entry name" value="DUF218"/>
    <property type="match status" value="1"/>
</dbReference>
<keyword evidence="5" id="KW-1185">Reference proteome</keyword>
<dbReference type="Proteomes" id="UP000321726">
    <property type="component" value="Unassembled WGS sequence"/>
</dbReference>
<evidence type="ECO:0000313" key="3">
    <source>
        <dbReference type="EMBL" id="SHL83553.1"/>
    </source>
</evidence>
<dbReference type="GO" id="GO:0005886">
    <property type="term" value="C:plasma membrane"/>
    <property type="evidence" value="ECO:0007669"/>
    <property type="project" value="TreeGrafter"/>
</dbReference>
<accession>A0A1M7DVZ4</accession>
<evidence type="ECO:0000313" key="5">
    <source>
        <dbReference type="Proteomes" id="UP000321726"/>
    </source>
</evidence>
<dbReference type="InterPro" id="IPR014729">
    <property type="entry name" value="Rossmann-like_a/b/a_fold"/>
</dbReference>
<dbReference type="OrthoDB" id="2216870at2"/>
<dbReference type="CDD" id="cd06259">
    <property type="entry name" value="YdcF-like"/>
    <property type="match status" value="1"/>
</dbReference>
<reference evidence="3 4" key="1">
    <citation type="submission" date="2016-11" db="EMBL/GenBank/DDBJ databases">
        <authorList>
            <person name="Jaros S."/>
            <person name="Januszkiewicz K."/>
            <person name="Wedrychowicz H."/>
        </authorList>
    </citation>
    <scope>NUCLEOTIDE SEQUENCE [LARGE SCALE GENOMIC DNA]</scope>
    <source>
        <strain evidence="3 4">DSM 4740</strain>
    </source>
</reference>
<sequence length="216" mass="23925">MTPTMRHALCLWEFLGTGSGHLPHSDVLVVCGSYDLRVCDHACDLLHQGVASRLLISGSTGNWTRYLWSDSEAEIFAARARDNGVAEEQLILESRATNFAENIAMSRQLVEGVRRVTLVTKPNSIRRVQQTLPIQWPEVEAAVSAPAIRFPDQVSNQVGVLGLIEEMVGDVHRLLVYPELGYQAHLNIPGEVLEAWQALIDQGFDRHLVASHALRG</sequence>
<dbReference type="Gene3D" id="3.40.50.620">
    <property type="entry name" value="HUPs"/>
    <property type="match status" value="1"/>
</dbReference>
<dbReference type="STRING" id="44933.SAMN05660971_01502"/>
<dbReference type="InterPro" id="IPR051599">
    <property type="entry name" value="Cell_Envelope_Assoc"/>
</dbReference>
<protein>
    <submittedName>
        <fullName evidence="3">Uncharacterized SAM-binding protein YcdF, DUF218 family</fullName>
    </submittedName>
</protein>
<dbReference type="PANTHER" id="PTHR30336:SF20">
    <property type="entry name" value="DUF218 DOMAIN-CONTAINING PROTEIN"/>
    <property type="match status" value="1"/>
</dbReference>
<evidence type="ECO:0000313" key="2">
    <source>
        <dbReference type="EMBL" id="GEN22958.1"/>
    </source>
</evidence>
<dbReference type="InterPro" id="IPR003848">
    <property type="entry name" value="DUF218"/>
</dbReference>
<dbReference type="AlphaFoldDB" id="A0A1M7DVZ4"/>
<gene>
    <name evidence="2" type="ORF">HCU01_09070</name>
    <name evidence="3" type="ORF">SAMN05660971_01502</name>
</gene>
<feature type="domain" description="DUF218" evidence="1">
    <location>
        <begin position="26"/>
        <end position="135"/>
    </location>
</feature>
<dbReference type="RefSeq" id="WP_073434401.1">
    <property type="nucleotide sequence ID" value="NZ_BJXU01000032.1"/>
</dbReference>
<evidence type="ECO:0000259" key="1">
    <source>
        <dbReference type="Pfam" id="PF02698"/>
    </source>
</evidence>
<dbReference type="Proteomes" id="UP000184123">
    <property type="component" value="Unassembled WGS sequence"/>
</dbReference>
<organism evidence="3 4">
    <name type="scientific">Halomonas cupida</name>
    <dbReference type="NCBI Taxonomy" id="44933"/>
    <lineage>
        <taxon>Bacteria</taxon>
        <taxon>Pseudomonadati</taxon>
        <taxon>Pseudomonadota</taxon>
        <taxon>Gammaproteobacteria</taxon>
        <taxon>Oceanospirillales</taxon>
        <taxon>Halomonadaceae</taxon>
        <taxon>Halomonas</taxon>
    </lineage>
</organism>
<evidence type="ECO:0000313" key="4">
    <source>
        <dbReference type="Proteomes" id="UP000184123"/>
    </source>
</evidence>
<dbReference type="EMBL" id="BJXU01000032">
    <property type="protein sequence ID" value="GEN22958.1"/>
    <property type="molecule type" value="Genomic_DNA"/>
</dbReference>
<reference evidence="2 5" key="2">
    <citation type="submission" date="2019-07" db="EMBL/GenBank/DDBJ databases">
        <title>Whole genome shotgun sequence of Halomonas cupida NBRC 102219.</title>
        <authorList>
            <person name="Hosoyama A."/>
            <person name="Uohara A."/>
            <person name="Ohji S."/>
            <person name="Ichikawa N."/>
        </authorList>
    </citation>
    <scope>NUCLEOTIDE SEQUENCE [LARGE SCALE GENOMIC DNA]</scope>
    <source>
        <strain evidence="2 5">NBRC 102219</strain>
    </source>
</reference>
<name>A0A1M7DVZ4_9GAMM</name>
<dbReference type="PANTHER" id="PTHR30336">
    <property type="entry name" value="INNER MEMBRANE PROTEIN, PROBABLE PERMEASE"/>
    <property type="match status" value="1"/>
</dbReference>
<dbReference type="EMBL" id="FRCA01000003">
    <property type="protein sequence ID" value="SHL83553.1"/>
    <property type="molecule type" value="Genomic_DNA"/>
</dbReference>
<proteinExistence type="predicted"/>